<name>A0A0A8ZRQ8_ARUDO</name>
<reference evidence="1" key="2">
    <citation type="journal article" date="2015" name="Data Brief">
        <title>Shoot transcriptome of the giant reed, Arundo donax.</title>
        <authorList>
            <person name="Barrero R.A."/>
            <person name="Guerrero F.D."/>
            <person name="Moolhuijzen P."/>
            <person name="Goolsby J.A."/>
            <person name="Tidwell J."/>
            <person name="Bellgard S.E."/>
            <person name="Bellgard M.I."/>
        </authorList>
    </citation>
    <scope>NUCLEOTIDE SEQUENCE</scope>
    <source>
        <tissue evidence="1">Shoot tissue taken approximately 20 cm above the soil surface</tissue>
    </source>
</reference>
<accession>A0A0A8ZRQ8</accession>
<proteinExistence type="predicted"/>
<organism evidence="1">
    <name type="scientific">Arundo donax</name>
    <name type="common">Giant reed</name>
    <name type="synonym">Donax arundinaceus</name>
    <dbReference type="NCBI Taxonomy" id="35708"/>
    <lineage>
        <taxon>Eukaryota</taxon>
        <taxon>Viridiplantae</taxon>
        <taxon>Streptophyta</taxon>
        <taxon>Embryophyta</taxon>
        <taxon>Tracheophyta</taxon>
        <taxon>Spermatophyta</taxon>
        <taxon>Magnoliopsida</taxon>
        <taxon>Liliopsida</taxon>
        <taxon>Poales</taxon>
        <taxon>Poaceae</taxon>
        <taxon>PACMAD clade</taxon>
        <taxon>Arundinoideae</taxon>
        <taxon>Arundineae</taxon>
        <taxon>Arundo</taxon>
    </lineage>
</organism>
<dbReference type="AlphaFoldDB" id="A0A0A8ZRQ8"/>
<evidence type="ECO:0000313" key="1">
    <source>
        <dbReference type="EMBL" id="JAD39450.1"/>
    </source>
</evidence>
<reference evidence="1" key="1">
    <citation type="submission" date="2014-09" db="EMBL/GenBank/DDBJ databases">
        <authorList>
            <person name="Magalhaes I.L.F."/>
            <person name="Oliveira U."/>
            <person name="Santos F.R."/>
            <person name="Vidigal T.H.D.A."/>
            <person name="Brescovit A.D."/>
            <person name="Santos A.J."/>
        </authorList>
    </citation>
    <scope>NUCLEOTIDE SEQUENCE</scope>
    <source>
        <tissue evidence="1">Shoot tissue taken approximately 20 cm above the soil surface</tissue>
    </source>
</reference>
<protein>
    <submittedName>
        <fullName evidence="1">Uncharacterized protein</fullName>
    </submittedName>
</protein>
<sequence>MILVLRCIIPIKSGLWRHYAFKTKWSFQSTSNKIHIGVKSSKTSQ</sequence>
<dbReference type="EMBL" id="GBRH01258445">
    <property type="protein sequence ID" value="JAD39450.1"/>
    <property type="molecule type" value="Transcribed_RNA"/>
</dbReference>